<gene>
    <name evidence="3" type="ORF">G3576_14555</name>
</gene>
<dbReference type="EMBL" id="JAAIKB010000005">
    <property type="protein sequence ID" value="NGM21243.1"/>
    <property type="molecule type" value="Genomic_DNA"/>
</dbReference>
<evidence type="ECO:0008006" key="5">
    <source>
        <dbReference type="Google" id="ProtNLM"/>
    </source>
</evidence>
<feature type="compositionally biased region" description="Low complexity" evidence="1">
    <location>
        <begin position="39"/>
        <end position="68"/>
    </location>
</feature>
<protein>
    <recommendedName>
        <fullName evidence="5">Invasion associated locus B family protein</fullName>
    </recommendedName>
</protein>
<accession>A0A6M1LM03</accession>
<dbReference type="InterPro" id="IPR010642">
    <property type="entry name" value="Invasion_prot_B"/>
</dbReference>
<evidence type="ECO:0000256" key="1">
    <source>
        <dbReference type="SAM" id="MobiDB-lite"/>
    </source>
</evidence>
<dbReference type="RefSeq" id="WP_164695143.1">
    <property type="nucleotide sequence ID" value="NZ_JAAIKB010000005.1"/>
</dbReference>
<keyword evidence="2" id="KW-0472">Membrane</keyword>
<organism evidence="3 4">
    <name type="scientific">Falsiroseomonas algicola</name>
    <dbReference type="NCBI Taxonomy" id="2716930"/>
    <lineage>
        <taxon>Bacteria</taxon>
        <taxon>Pseudomonadati</taxon>
        <taxon>Pseudomonadota</taxon>
        <taxon>Alphaproteobacteria</taxon>
        <taxon>Acetobacterales</taxon>
        <taxon>Roseomonadaceae</taxon>
        <taxon>Falsiroseomonas</taxon>
    </lineage>
</organism>
<dbReference type="Proteomes" id="UP000475385">
    <property type="component" value="Unassembled WGS sequence"/>
</dbReference>
<keyword evidence="2" id="KW-0812">Transmembrane</keyword>
<feature type="region of interest" description="Disordered" evidence="1">
    <location>
        <begin position="39"/>
        <end position="74"/>
    </location>
</feature>
<dbReference type="Pfam" id="PF06776">
    <property type="entry name" value="IalB"/>
    <property type="match status" value="1"/>
</dbReference>
<evidence type="ECO:0000313" key="3">
    <source>
        <dbReference type="EMBL" id="NGM21243.1"/>
    </source>
</evidence>
<dbReference type="InterPro" id="IPR038696">
    <property type="entry name" value="IalB_sf"/>
</dbReference>
<keyword evidence="4" id="KW-1185">Reference proteome</keyword>
<name>A0A6M1LM03_9PROT</name>
<reference evidence="3 4" key="2">
    <citation type="submission" date="2020-03" db="EMBL/GenBank/DDBJ databases">
        <title>Roseomonas stagni sp. nov., isolated from pond water in Japan.</title>
        <authorList>
            <person name="Furuhata K."/>
            <person name="Miyamoto H."/>
            <person name="Goto K."/>
        </authorList>
    </citation>
    <scope>NUCLEOTIDE SEQUENCE [LARGE SCALE GENOMIC DNA]</scope>
    <source>
        <strain evidence="3 4">PeD5</strain>
    </source>
</reference>
<feature type="transmembrane region" description="Helical" evidence="2">
    <location>
        <begin position="12"/>
        <end position="32"/>
    </location>
</feature>
<dbReference type="AlphaFoldDB" id="A0A6M1LM03"/>
<dbReference type="Gene3D" id="2.60.40.1880">
    <property type="entry name" value="Invasion associated locus B (IalB) protein"/>
    <property type="match status" value="1"/>
</dbReference>
<comment type="caution">
    <text evidence="3">The sequence shown here is derived from an EMBL/GenBank/DDBJ whole genome shotgun (WGS) entry which is preliminary data.</text>
</comment>
<keyword evidence="2" id="KW-1133">Transmembrane helix</keyword>
<reference evidence="3 4" key="1">
    <citation type="submission" date="2020-02" db="EMBL/GenBank/DDBJ databases">
        <authorList>
            <person name="Kim H.M."/>
            <person name="Jeon C.O."/>
        </authorList>
    </citation>
    <scope>NUCLEOTIDE SEQUENCE [LARGE SCALE GENOMIC DNA]</scope>
    <source>
        <strain evidence="3 4">PeD5</strain>
    </source>
</reference>
<proteinExistence type="predicted"/>
<sequence length="215" mass="22455">MGIRRIAPRGRQWGLAAGLLVVAGGAVLWPLVGPVAQPAGRGAPPAAAPAVTSPGSAPAATPAALTTEAPERTSAQFGDWSVNCAGRAPARACEMVMGVRDQGRQLGAALAMGRATRDAPLRLVAQLPVNIRVSQPVRLVVEGTEPLALPFQSCNRLGCFAEIELREDAVRRLRALPAEQASRLEWRDAAGQEMALPASFRGFAAAAEALARETR</sequence>
<evidence type="ECO:0000256" key="2">
    <source>
        <dbReference type="SAM" id="Phobius"/>
    </source>
</evidence>
<evidence type="ECO:0000313" key="4">
    <source>
        <dbReference type="Proteomes" id="UP000475385"/>
    </source>
</evidence>